<dbReference type="EMBL" id="QXWK01000020">
    <property type="protein sequence ID" value="NBH62144.1"/>
    <property type="molecule type" value="Genomic_DNA"/>
</dbReference>
<gene>
    <name evidence="1" type="ORF">D0435_10815</name>
</gene>
<keyword evidence="2" id="KW-1185">Reference proteome</keyword>
<proteinExistence type="predicted"/>
<organism evidence="1 2">
    <name type="scientific">Anaerotruncus colihominis</name>
    <dbReference type="NCBI Taxonomy" id="169435"/>
    <lineage>
        <taxon>Bacteria</taxon>
        <taxon>Bacillati</taxon>
        <taxon>Bacillota</taxon>
        <taxon>Clostridia</taxon>
        <taxon>Eubacteriales</taxon>
        <taxon>Oscillospiraceae</taxon>
        <taxon>Anaerotruncus</taxon>
    </lineage>
</organism>
<sequence>MNQEFFQDACKRADASFSSLIESEMDSLATRLKNVQKEDVYLNIAVEVLSLSKKYTKILAQELLVNDSE</sequence>
<name>A0A845QL34_9FIRM</name>
<reference evidence="1 2" key="1">
    <citation type="submission" date="2018-08" db="EMBL/GenBank/DDBJ databases">
        <title>Murine metabolic-syndrome-specific gut microbial biobank.</title>
        <authorList>
            <person name="Liu C."/>
        </authorList>
    </citation>
    <scope>NUCLEOTIDE SEQUENCE [LARGE SCALE GENOMIC DNA]</scope>
    <source>
        <strain evidence="1 2">28</strain>
    </source>
</reference>
<dbReference type="Proteomes" id="UP000446866">
    <property type="component" value="Unassembled WGS sequence"/>
</dbReference>
<evidence type="ECO:0000313" key="1">
    <source>
        <dbReference type="EMBL" id="NBH62144.1"/>
    </source>
</evidence>
<dbReference type="RefSeq" id="WP_160202433.1">
    <property type="nucleotide sequence ID" value="NZ_QXWK01000020.1"/>
</dbReference>
<comment type="caution">
    <text evidence="1">The sequence shown here is derived from an EMBL/GenBank/DDBJ whole genome shotgun (WGS) entry which is preliminary data.</text>
</comment>
<dbReference type="AlphaFoldDB" id="A0A845QL34"/>
<evidence type="ECO:0000313" key="2">
    <source>
        <dbReference type="Proteomes" id="UP000446866"/>
    </source>
</evidence>
<accession>A0A845QL34</accession>
<protein>
    <submittedName>
        <fullName evidence="1">Uncharacterized protein</fullName>
    </submittedName>
</protein>